<dbReference type="RefSeq" id="WP_229796989.1">
    <property type="nucleotide sequence ID" value="NZ_BMYR01000006.1"/>
</dbReference>
<keyword evidence="2" id="KW-1185">Reference proteome</keyword>
<reference evidence="2" key="1">
    <citation type="journal article" date="2019" name="Int. J. Syst. Evol. Microbiol.">
        <title>The Global Catalogue of Microorganisms (GCM) 10K type strain sequencing project: providing services to taxonomists for standard genome sequencing and annotation.</title>
        <authorList>
            <consortium name="The Broad Institute Genomics Platform"/>
            <consortium name="The Broad Institute Genome Sequencing Center for Infectious Disease"/>
            <person name="Wu L."/>
            <person name="Ma J."/>
        </authorList>
    </citation>
    <scope>NUCLEOTIDE SEQUENCE [LARGE SCALE GENOMIC DNA]</scope>
    <source>
        <strain evidence="2">KCTC 23723</strain>
    </source>
</reference>
<name>A0ABQ2WP45_9ALTE</name>
<dbReference type="EMBL" id="BMYR01000006">
    <property type="protein sequence ID" value="GGW61141.1"/>
    <property type="molecule type" value="Genomic_DNA"/>
</dbReference>
<comment type="caution">
    <text evidence="1">The sequence shown here is derived from an EMBL/GenBank/DDBJ whole genome shotgun (WGS) entry which is preliminary data.</text>
</comment>
<dbReference type="InterPro" id="IPR036874">
    <property type="entry name" value="Carbonic_anhydrase_sf"/>
</dbReference>
<dbReference type="Proteomes" id="UP000634667">
    <property type="component" value="Unassembled WGS sequence"/>
</dbReference>
<sequence length="369" mass="41800">MQPHLTRFRLLLIYPSHGKQDMDLYQQAFSARIIWLEQLAQRHSEAFIASAAQRQQYLQQHPTKLIALKCMDGRIHLPHATQTPLGIIQPYRNLGGIFDLGWPYLGDLLCDDISQALAENRPVLVLITYHFSAGDKWRGCAGFKCDRDAALAQALQIRQQLQRIFEDKPQCYALVAGFETDSDALVLHGSTGRILDLSVYRPIDSVDLPRLLHQLCPMMPEAIQRDLLPLLSGNIQHSAVQRQQRRQLDVQHREWIICLGRGFDFLHVPNIALIIGPFSPDLSQPIKKAAAIIRSNMDSQRILADGILLLASVPYLAAGIDRRRAALKAAFFCAFAKQVIAEAEPSLLPQLHSREAVMYWPDRRLEWIA</sequence>
<protein>
    <submittedName>
        <fullName evidence="1">Uncharacterized protein</fullName>
    </submittedName>
</protein>
<proteinExistence type="predicted"/>
<dbReference type="SUPFAM" id="SSF53056">
    <property type="entry name" value="beta-carbonic anhydrase, cab"/>
    <property type="match status" value="1"/>
</dbReference>
<gene>
    <name evidence="1" type="ORF">GCM10008111_16620</name>
</gene>
<evidence type="ECO:0000313" key="1">
    <source>
        <dbReference type="EMBL" id="GGW61141.1"/>
    </source>
</evidence>
<accession>A0ABQ2WP45</accession>
<evidence type="ECO:0000313" key="2">
    <source>
        <dbReference type="Proteomes" id="UP000634667"/>
    </source>
</evidence>
<organism evidence="1 2">
    <name type="scientific">Alishewanella tabrizica</name>
    <dbReference type="NCBI Taxonomy" id="671278"/>
    <lineage>
        <taxon>Bacteria</taxon>
        <taxon>Pseudomonadati</taxon>
        <taxon>Pseudomonadota</taxon>
        <taxon>Gammaproteobacteria</taxon>
        <taxon>Alteromonadales</taxon>
        <taxon>Alteromonadaceae</taxon>
        <taxon>Alishewanella</taxon>
    </lineage>
</organism>